<name>A0A9P4SFW6_9PEZI</name>
<keyword evidence="2" id="KW-0808">Transferase</keyword>
<dbReference type="PANTHER" id="PTHR12526">
    <property type="entry name" value="GLYCOSYLTRANSFERASE"/>
    <property type="match status" value="1"/>
</dbReference>
<evidence type="ECO:0000259" key="3">
    <source>
        <dbReference type="Pfam" id="PF00534"/>
    </source>
</evidence>
<evidence type="ECO:0000256" key="2">
    <source>
        <dbReference type="ARBA" id="ARBA00022679"/>
    </source>
</evidence>
<keyword evidence="5" id="KW-1185">Reference proteome</keyword>
<reference evidence="4" key="1">
    <citation type="journal article" date="2020" name="Stud. Mycol.">
        <title>101 Dothideomycetes genomes: a test case for predicting lifestyles and emergence of pathogens.</title>
        <authorList>
            <person name="Haridas S."/>
            <person name="Albert R."/>
            <person name="Binder M."/>
            <person name="Bloem J."/>
            <person name="Labutti K."/>
            <person name="Salamov A."/>
            <person name="Andreopoulos B."/>
            <person name="Baker S."/>
            <person name="Barry K."/>
            <person name="Bills G."/>
            <person name="Bluhm B."/>
            <person name="Cannon C."/>
            <person name="Castanera R."/>
            <person name="Culley D."/>
            <person name="Daum C."/>
            <person name="Ezra D."/>
            <person name="Gonzalez J."/>
            <person name="Henrissat B."/>
            <person name="Kuo A."/>
            <person name="Liang C."/>
            <person name="Lipzen A."/>
            <person name="Lutzoni F."/>
            <person name="Magnuson J."/>
            <person name="Mondo S."/>
            <person name="Nolan M."/>
            <person name="Ohm R."/>
            <person name="Pangilinan J."/>
            <person name="Park H.-J."/>
            <person name="Ramirez L."/>
            <person name="Alfaro M."/>
            <person name="Sun H."/>
            <person name="Tritt A."/>
            <person name="Yoshinaga Y."/>
            <person name="Zwiers L.-H."/>
            <person name="Turgeon B."/>
            <person name="Goodwin S."/>
            <person name="Spatafora J."/>
            <person name="Crous P."/>
            <person name="Grigoriev I."/>
        </authorList>
    </citation>
    <scope>NUCLEOTIDE SEQUENCE</scope>
    <source>
        <strain evidence="4">CBS 101060</strain>
    </source>
</reference>
<sequence>MRVLMMQKSMGLFATTGEYKANTSLLRYLASRGHATAQFCFTYDGEIERAISKVEAGGAKASVSSGQFQMITEEGNPTDIKYWSFTNVNGIYNIALDADAITKVFPTKLQAKETKKFLETEEQSIRLQAYTKLLFEQISLFKPTHILFSDPLWMKATSVMDLEGAKRIFIIHCAEQLPFGPYAGGIPNSACSPAEHELLKQCNGVWAVSKAVKNYAWKYGQLETACIPNHAWIYLDERTQQLPRRRYNWNKGLVGMINPSRVKGVHILLKLAKRMPEVGFVCWRSWAMHDEIRKALEEQPNIELRDPTTNMEEAWDDIKVLLVPSLWLEAWGIVVVEAQLRGIPVLASDAGALPESKLGVPHIIPVKALTGEHDEDGQYTVPEQDIEPWVEPLDTLLKDEEEYKKLAEQARTVTADYVKNLDDTAIEKWMISLARKQ</sequence>
<dbReference type="InterPro" id="IPR001296">
    <property type="entry name" value="Glyco_trans_1"/>
</dbReference>
<dbReference type="PANTHER" id="PTHR12526:SF510">
    <property type="entry name" value="D-INOSITOL 3-PHOSPHATE GLYCOSYLTRANSFERASE"/>
    <property type="match status" value="1"/>
</dbReference>
<feature type="domain" description="Glycosyl transferase family 1" evidence="3">
    <location>
        <begin position="302"/>
        <end position="412"/>
    </location>
</feature>
<comment type="caution">
    <text evidence="4">The sequence shown here is derived from an EMBL/GenBank/DDBJ whole genome shotgun (WGS) entry which is preliminary data.</text>
</comment>
<dbReference type="GO" id="GO:0016757">
    <property type="term" value="F:glycosyltransferase activity"/>
    <property type="evidence" value="ECO:0007669"/>
    <property type="project" value="UniProtKB-KW"/>
</dbReference>
<evidence type="ECO:0000313" key="4">
    <source>
        <dbReference type="EMBL" id="KAF2840858.1"/>
    </source>
</evidence>
<proteinExistence type="predicted"/>
<protein>
    <submittedName>
        <fullName evidence="4">Glycosyltransferase family 4 protein</fullName>
    </submittedName>
</protein>
<dbReference type="OrthoDB" id="512920at2759"/>
<gene>
    <name evidence="4" type="ORF">M501DRAFT_1001918</name>
</gene>
<dbReference type="EMBL" id="MU006092">
    <property type="protein sequence ID" value="KAF2840858.1"/>
    <property type="molecule type" value="Genomic_DNA"/>
</dbReference>
<dbReference type="Pfam" id="PF00534">
    <property type="entry name" value="Glycos_transf_1"/>
    <property type="match status" value="1"/>
</dbReference>
<accession>A0A9P4SFW6</accession>
<keyword evidence="1" id="KW-0328">Glycosyltransferase</keyword>
<organism evidence="4 5">
    <name type="scientific">Patellaria atrata CBS 101060</name>
    <dbReference type="NCBI Taxonomy" id="1346257"/>
    <lineage>
        <taxon>Eukaryota</taxon>
        <taxon>Fungi</taxon>
        <taxon>Dikarya</taxon>
        <taxon>Ascomycota</taxon>
        <taxon>Pezizomycotina</taxon>
        <taxon>Dothideomycetes</taxon>
        <taxon>Dothideomycetes incertae sedis</taxon>
        <taxon>Patellariales</taxon>
        <taxon>Patellariaceae</taxon>
        <taxon>Patellaria</taxon>
    </lineage>
</organism>
<dbReference type="Proteomes" id="UP000799429">
    <property type="component" value="Unassembled WGS sequence"/>
</dbReference>
<evidence type="ECO:0000313" key="5">
    <source>
        <dbReference type="Proteomes" id="UP000799429"/>
    </source>
</evidence>
<dbReference type="SUPFAM" id="SSF53756">
    <property type="entry name" value="UDP-Glycosyltransferase/glycogen phosphorylase"/>
    <property type="match status" value="1"/>
</dbReference>
<dbReference type="AlphaFoldDB" id="A0A9P4SFW6"/>
<evidence type="ECO:0000256" key="1">
    <source>
        <dbReference type="ARBA" id="ARBA00022676"/>
    </source>
</evidence>
<dbReference type="Gene3D" id="3.40.50.2000">
    <property type="entry name" value="Glycogen Phosphorylase B"/>
    <property type="match status" value="1"/>
</dbReference>